<feature type="compositionally biased region" description="Basic and acidic residues" evidence="1">
    <location>
        <begin position="1"/>
        <end position="11"/>
    </location>
</feature>
<sequence length="239" mass="25350">MATNFETHDFDNAGQGSISRPDGKGNFENRNGDTRDRADREYGREGRDNSKSAKHENLKNSDINISKGLIKNEGSREINGSKVISSTIGISLSAIGITSIYTSAAEIGAGATVISVGTGIGLTVSAFAIPALILGTVSLVLALSGEQNEDAYDGLEIAGNPLMVSALSASSVYGNNTKTAIQHSKYASTALKSIISLQSPKSYTNMLELSENIFQKMDAIDSIKNTKDDLNKIRMSKLP</sequence>
<dbReference type="AlphaFoldDB" id="A0A172Y1D8"/>
<organism evidence="2 3">
    <name type="scientific">Chryseobacterium glaciei</name>
    <dbReference type="NCBI Taxonomy" id="1685010"/>
    <lineage>
        <taxon>Bacteria</taxon>
        <taxon>Pseudomonadati</taxon>
        <taxon>Bacteroidota</taxon>
        <taxon>Flavobacteriia</taxon>
        <taxon>Flavobacteriales</taxon>
        <taxon>Weeksellaceae</taxon>
        <taxon>Chryseobacterium group</taxon>
        <taxon>Chryseobacterium</taxon>
    </lineage>
</organism>
<reference evidence="2 3" key="1">
    <citation type="submission" date="2016-04" db="EMBL/GenBank/DDBJ databases">
        <title>Complete Genome Sequence of Chryseobacterium sp. IHBB 10212.</title>
        <authorList>
            <person name="Pal M."/>
            <person name="Swarnkar M.K."/>
            <person name="Kaushal K."/>
            <person name="Chhibber S."/>
            <person name="Singh A.K."/>
            <person name="Gulati A."/>
        </authorList>
    </citation>
    <scope>NUCLEOTIDE SEQUENCE [LARGE SCALE GENOMIC DNA]</scope>
    <source>
        <strain evidence="2 3">IHBB 10212</strain>
    </source>
</reference>
<dbReference type="EMBL" id="CP015199">
    <property type="protein sequence ID" value="ANF52926.1"/>
    <property type="molecule type" value="Genomic_DNA"/>
</dbReference>
<dbReference type="Proteomes" id="UP000077824">
    <property type="component" value="Chromosome"/>
</dbReference>
<dbReference type="RefSeq" id="WP_066759207.1">
    <property type="nucleotide sequence ID" value="NZ_CP015199.1"/>
</dbReference>
<accession>A0A172Y1D8</accession>
<name>A0A172Y1D8_9FLAO</name>
<keyword evidence="3" id="KW-1185">Reference proteome</keyword>
<feature type="compositionally biased region" description="Basic and acidic residues" evidence="1">
    <location>
        <begin position="21"/>
        <end position="58"/>
    </location>
</feature>
<protein>
    <submittedName>
        <fullName evidence="2">Uncharacterized protein</fullName>
    </submittedName>
</protein>
<evidence type="ECO:0000313" key="2">
    <source>
        <dbReference type="EMBL" id="ANF52926.1"/>
    </source>
</evidence>
<proteinExistence type="predicted"/>
<gene>
    <name evidence="2" type="ORF">A0O34_21440</name>
</gene>
<dbReference type="KEGG" id="chh:A0O34_21440"/>
<evidence type="ECO:0000256" key="1">
    <source>
        <dbReference type="SAM" id="MobiDB-lite"/>
    </source>
</evidence>
<evidence type="ECO:0000313" key="3">
    <source>
        <dbReference type="Proteomes" id="UP000077824"/>
    </source>
</evidence>
<feature type="region of interest" description="Disordered" evidence="1">
    <location>
        <begin position="1"/>
        <end position="58"/>
    </location>
</feature>